<name>A0A3B3ZKW9_9GOBI</name>
<dbReference type="Ensembl" id="ENSPMGT00000005603.1">
    <property type="protein sequence ID" value="ENSPMGP00000005282.1"/>
    <property type="gene ID" value="ENSPMGG00000004440.1"/>
</dbReference>
<protein>
    <submittedName>
        <fullName evidence="4">Uncharacterized protein</fullName>
    </submittedName>
</protein>
<dbReference type="GO" id="GO:0009968">
    <property type="term" value="P:negative regulation of signal transduction"/>
    <property type="evidence" value="ECO:0007669"/>
    <property type="project" value="InterPro"/>
</dbReference>
<dbReference type="Pfam" id="PF07809">
    <property type="entry name" value="RTP801_C"/>
    <property type="match status" value="1"/>
</dbReference>
<dbReference type="AlphaFoldDB" id="A0A3B3ZKW9"/>
<organism evidence="4 5">
    <name type="scientific">Periophthalmus magnuspinnatus</name>
    <dbReference type="NCBI Taxonomy" id="409849"/>
    <lineage>
        <taxon>Eukaryota</taxon>
        <taxon>Metazoa</taxon>
        <taxon>Chordata</taxon>
        <taxon>Craniata</taxon>
        <taxon>Vertebrata</taxon>
        <taxon>Euteleostomi</taxon>
        <taxon>Actinopterygii</taxon>
        <taxon>Neopterygii</taxon>
        <taxon>Teleostei</taxon>
        <taxon>Neoteleostei</taxon>
        <taxon>Acanthomorphata</taxon>
        <taxon>Gobiaria</taxon>
        <taxon>Gobiiformes</taxon>
        <taxon>Gobioidei</taxon>
        <taxon>Gobiidae</taxon>
        <taxon>Oxudercinae</taxon>
        <taxon>Periophthalmus</taxon>
    </lineage>
</organism>
<dbReference type="InterPro" id="IPR012918">
    <property type="entry name" value="RTP801-like"/>
</dbReference>
<sequence>MVYTTALLFGQGVPVLPEENSVADMIEKFLFPKTSTGSKMPPACSARRGSVESYEDADIASFDVTLEEEERHLQHSITRQLELCLTAAKSSALHCQALMLPCHMTSRVSQDVVRASADEPCGLRGAFVKVFVETKDGPKFLGAFSPDPSVTPTFELSVWFKMEERGWPAFKHIFDPSKTVKLRAEYRLVKRKLYSSASPVIHDFN</sequence>
<keyword evidence="3" id="KW-0963">Cytoplasm</keyword>
<dbReference type="InterPro" id="IPR038281">
    <property type="entry name" value="RTP801-like_C_sf"/>
</dbReference>
<dbReference type="GO" id="GO:0005737">
    <property type="term" value="C:cytoplasm"/>
    <property type="evidence" value="ECO:0007669"/>
    <property type="project" value="UniProtKB-SubCell"/>
</dbReference>
<accession>A0A3B3ZKW9</accession>
<reference evidence="4" key="1">
    <citation type="submission" date="2025-08" db="UniProtKB">
        <authorList>
            <consortium name="Ensembl"/>
        </authorList>
    </citation>
    <scope>IDENTIFICATION</scope>
</reference>
<dbReference type="Gene3D" id="3.90.470.40">
    <property type="entry name" value="RTP801-like"/>
    <property type="match status" value="1"/>
</dbReference>
<dbReference type="STRING" id="409849.ENSPMGP00000005282"/>
<evidence type="ECO:0000313" key="5">
    <source>
        <dbReference type="Proteomes" id="UP000261520"/>
    </source>
</evidence>
<comment type="subcellular location">
    <subcellularLocation>
        <location evidence="1">Cytoplasm</location>
    </subcellularLocation>
</comment>
<proteinExistence type="inferred from homology"/>
<reference evidence="4" key="2">
    <citation type="submission" date="2025-09" db="UniProtKB">
        <authorList>
            <consortium name="Ensembl"/>
        </authorList>
    </citation>
    <scope>IDENTIFICATION</scope>
</reference>
<comment type="similarity">
    <text evidence="2">Belongs to the DDIT4 family.</text>
</comment>
<evidence type="ECO:0000313" key="4">
    <source>
        <dbReference type="Ensembl" id="ENSPMGP00000005282.1"/>
    </source>
</evidence>
<dbReference type="Proteomes" id="UP000261520">
    <property type="component" value="Unplaced"/>
</dbReference>
<dbReference type="PANTHER" id="PTHR12478:SF18">
    <property type="entry name" value="REGULATED IN DEVELOPMENT AND DNA DAMAGE RESPONSE 2"/>
    <property type="match status" value="1"/>
</dbReference>
<evidence type="ECO:0000256" key="2">
    <source>
        <dbReference type="ARBA" id="ARBA00010670"/>
    </source>
</evidence>
<evidence type="ECO:0000256" key="3">
    <source>
        <dbReference type="ARBA" id="ARBA00022490"/>
    </source>
</evidence>
<keyword evidence="5" id="KW-1185">Reference proteome</keyword>
<dbReference type="PANTHER" id="PTHR12478">
    <property type="entry name" value="DNA-DAMAGE-INDUCIBLE TRANSCRIPT 4 PROTEIN DDIT4"/>
    <property type="match status" value="1"/>
</dbReference>
<evidence type="ECO:0000256" key="1">
    <source>
        <dbReference type="ARBA" id="ARBA00004496"/>
    </source>
</evidence>